<dbReference type="SUPFAM" id="SSF141729">
    <property type="entry name" value="FimD N-terminal domain-like"/>
    <property type="match status" value="1"/>
</dbReference>
<evidence type="ECO:0000256" key="1">
    <source>
        <dbReference type="SAM" id="MobiDB-lite"/>
    </source>
</evidence>
<comment type="caution">
    <text evidence="2">The sequence shown here is derived from an EMBL/GenBank/DDBJ whole genome shotgun (WGS) entry which is preliminary data.</text>
</comment>
<keyword evidence="3" id="KW-1185">Reference proteome</keyword>
<organism evidence="2 3">
    <name type="scientific">Achromobacter ruhlandii</name>
    <dbReference type="NCBI Taxonomy" id="72557"/>
    <lineage>
        <taxon>Bacteria</taxon>
        <taxon>Pseudomonadati</taxon>
        <taxon>Pseudomonadota</taxon>
        <taxon>Betaproteobacteria</taxon>
        <taxon>Burkholderiales</taxon>
        <taxon>Alcaligenaceae</taxon>
        <taxon>Achromobacter</taxon>
    </lineage>
</organism>
<dbReference type="EMBL" id="CADILJ010000034">
    <property type="protein sequence ID" value="CAB3951924.1"/>
    <property type="molecule type" value="Genomic_DNA"/>
</dbReference>
<dbReference type="InterPro" id="IPR037224">
    <property type="entry name" value="PapC_N_sf"/>
</dbReference>
<dbReference type="RefSeq" id="WP_080977512.1">
    <property type="nucleotide sequence ID" value="NZ_CADILJ010000034.1"/>
</dbReference>
<evidence type="ECO:0000313" key="2">
    <source>
        <dbReference type="EMBL" id="CAB3951924.1"/>
    </source>
</evidence>
<evidence type="ECO:0000313" key="3">
    <source>
        <dbReference type="Proteomes" id="UP000494161"/>
    </source>
</evidence>
<feature type="region of interest" description="Disordered" evidence="1">
    <location>
        <begin position="577"/>
        <end position="598"/>
    </location>
</feature>
<dbReference type="Gene3D" id="2.60.40.2610">
    <property type="entry name" value="Outer membrane usher protein FimD, plug domain"/>
    <property type="match status" value="1"/>
</dbReference>
<dbReference type="PANTHER" id="PTHR30451">
    <property type="entry name" value="OUTER MEMBRANE USHER PROTEIN"/>
    <property type="match status" value="1"/>
</dbReference>
<proteinExistence type="predicted"/>
<feature type="compositionally biased region" description="Basic and acidic residues" evidence="1">
    <location>
        <begin position="587"/>
        <end position="596"/>
    </location>
</feature>
<gene>
    <name evidence="2" type="primary">caf1A</name>
    <name evidence="2" type="ORF">LMG7053_03643</name>
</gene>
<dbReference type="Pfam" id="PF00577">
    <property type="entry name" value="Usher"/>
    <property type="match status" value="1"/>
</dbReference>
<name>A0ABM8LXH5_9BURK</name>
<sequence length="837" mass="88840">MPIGNRGQSRSGDADVSGFLHSLARCGAARLCPNVIALVLVACAGKVHAQAAEASFSMPDGILYLDIVVNGKSAGQARKVDYRLGHYYLPAAILKEAGVKVEAPAHELVAVDLIPGVRVALDNATQRLMISVPPEWLPRQVVDMTQREPSSTQAASSTGLLMNYDAYLNNGPRSASLSVWNEPRLFSAYGTLSSTGAWRRTLRGQDFGGGPGFMRYDTQWRYNDAATMRKYVVGDLITDTLADSSSVRMAGVQVGRNFATRPDLVTFPIPQFAGQAAVPTAVDLFINNYRMGSREVGPGPFTLQSMPYINGAGTATVVTRDALGREVSQEVSFYVSNDLLQPGLSDYSLSAGLLRRRYGLSSFDYGDLAASGVFRHGVTSDWTATGWAQGAAGFAAAGVGSNVQLGVYGVFSATVAASHAAAGKVGQSDAYAWRVRSPYTALTGQPAQAAANPSGYNAQAVNGGQWSLGYSYANQRFSVGVRRTHRDDGFANLGRYRSAGRLARQEDQATASLSMGRYGSLGMGWFDVDYGPGQRTRLLNLSYGIALGQGVSLYTSANREIGTGGYNAQLSLSISLGDGSSASASVSRDRDGRRSEQASYMRAAPLAGGVGWSLGASHNPGASVYRQAEINWRTQRFDLRSGVYGASGDLSQWAQLGGSVIAMDGAVYFSRPVTDAFALISTDGYAGVPVSFENQYVGDTDSSGHLLIPSVSSWYPAHFEINPVNLPADVKVPVAKTEAAIRDRSGLLLRFPVEKQRSAVFSALDASGRPIVPGSQVRADGRDVAWVGREGEVYLETLPANSLISVIPANGEPACRITLGPVPAQAGIFRLGPLTCQ</sequence>
<protein>
    <submittedName>
        <fullName evidence="2">F1 capsule-anchoring protein</fullName>
    </submittedName>
</protein>
<reference evidence="2 3" key="1">
    <citation type="submission" date="2020-04" db="EMBL/GenBank/DDBJ databases">
        <authorList>
            <person name="De Canck E."/>
        </authorList>
    </citation>
    <scope>NUCLEOTIDE SEQUENCE [LARGE SCALE GENOMIC DNA]</scope>
    <source>
        <strain evidence="2 3">LMG 7053</strain>
    </source>
</reference>
<feature type="compositionally biased region" description="Low complexity" evidence="1">
    <location>
        <begin position="577"/>
        <end position="586"/>
    </location>
</feature>
<dbReference type="Proteomes" id="UP000494161">
    <property type="component" value="Unassembled WGS sequence"/>
</dbReference>
<dbReference type="InterPro" id="IPR042186">
    <property type="entry name" value="FimD_plug_dom"/>
</dbReference>
<accession>A0ABM8LXH5</accession>
<dbReference type="PANTHER" id="PTHR30451:SF5">
    <property type="entry name" value="SLR0019 PROTEIN"/>
    <property type="match status" value="1"/>
</dbReference>
<dbReference type="InterPro" id="IPR000015">
    <property type="entry name" value="Fimb_usher"/>
</dbReference>
<dbReference type="Gene3D" id="2.60.40.3110">
    <property type="match status" value="1"/>
</dbReference>